<dbReference type="RefSeq" id="WP_073081137.1">
    <property type="nucleotide sequence ID" value="NZ_FRBL01000004.1"/>
</dbReference>
<sequence length="285" mass="33460">MYRNNIFQPFEIRELVTDECPMEAHLHNFFELVFIVEGRGVQRVNENRFTYGPGHLFLLTPADSHSFTVTETTQFFFLRFTDIYIKELTDRKAWVQQMEFILHHAGHAPGCILHLSSDKPLVQHLVEALQREYHGEALYRQEIICQLVNTLIAIVARNIALRLPATLPQQADRTFQDIVHYIQSNIYEPEKLKAEKMADQVGVSVNYLGRYFKKHAGKSMQDYIMQYKLKLVETRLLHSSMRINEIAWELNFADESHLTRLFKKHNGLNPSAFRKQKMKIEYSNC</sequence>
<dbReference type="OrthoDB" id="636258at2"/>
<dbReference type="PROSITE" id="PS01124">
    <property type="entry name" value="HTH_ARAC_FAMILY_2"/>
    <property type="match status" value="1"/>
</dbReference>
<keyword evidence="2 5" id="KW-0238">DNA-binding</keyword>
<dbReference type="PANTHER" id="PTHR43280:SF2">
    <property type="entry name" value="HTH-TYPE TRANSCRIPTIONAL REGULATOR EXSA"/>
    <property type="match status" value="1"/>
</dbReference>
<accession>A0A1M7CP52</accession>
<keyword evidence="3" id="KW-0804">Transcription</keyword>
<dbReference type="STRING" id="1419482.SAMN05444266_104414"/>
<dbReference type="GO" id="GO:0043565">
    <property type="term" value="F:sequence-specific DNA binding"/>
    <property type="evidence" value="ECO:0007669"/>
    <property type="project" value="InterPro"/>
</dbReference>
<dbReference type="InterPro" id="IPR003313">
    <property type="entry name" value="AraC-bd"/>
</dbReference>
<dbReference type="SUPFAM" id="SSF51215">
    <property type="entry name" value="Regulatory protein AraC"/>
    <property type="match status" value="1"/>
</dbReference>
<organism evidence="5 6">
    <name type="scientific">Chitinophaga jiangningensis</name>
    <dbReference type="NCBI Taxonomy" id="1419482"/>
    <lineage>
        <taxon>Bacteria</taxon>
        <taxon>Pseudomonadati</taxon>
        <taxon>Bacteroidota</taxon>
        <taxon>Chitinophagia</taxon>
        <taxon>Chitinophagales</taxon>
        <taxon>Chitinophagaceae</taxon>
        <taxon>Chitinophaga</taxon>
    </lineage>
</organism>
<dbReference type="InterPro" id="IPR014710">
    <property type="entry name" value="RmlC-like_jellyroll"/>
</dbReference>
<dbReference type="InterPro" id="IPR018062">
    <property type="entry name" value="HTH_AraC-typ_CS"/>
</dbReference>
<dbReference type="InterPro" id="IPR009057">
    <property type="entry name" value="Homeodomain-like_sf"/>
</dbReference>
<evidence type="ECO:0000259" key="4">
    <source>
        <dbReference type="PROSITE" id="PS01124"/>
    </source>
</evidence>
<protein>
    <submittedName>
        <fullName evidence="5">AraC-type DNA-binding protein</fullName>
    </submittedName>
</protein>
<dbReference type="Gene3D" id="1.10.10.60">
    <property type="entry name" value="Homeodomain-like"/>
    <property type="match status" value="2"/>
</dbReference>
<evidence type="ECO:0000256" key="1">
    <source>
        <dbReference type="ARBA" id="ARBA00023015"/>
    </source>
</evidence>
<keyword evidence="6" id="KW-1185">Reference proteome</keyword>
<keyword evidence="1" id="KW-0805">Transcription regulation</keyword>
<evidence type="ECO:0000313" key="6">
    <source>
        <dbReference type="Proteomes" id="UP000184420"/>
    </source>
</evidence>
<gene>
    <name evidence="5" type="ORF">SAMN05444266_104414</name>
</gene>
<name>A0A1M7CP52_9BACT</name>
<dbReference type="SUPFAM" id="SSF46689">
    <property type="entry name" value="Homeodomain-like"/>
    <property type="match status" value="2"/>
</dbReference>
<dbReference type="Gene3D" id="2.60.120.10">
    <property type="entry name" value="Jelly Rolls"/>
    <property type="match status" value="1"/>
</dbReference>
<dbReference type="PROSITE" id="PS00041">
    <property type="entry name" value="HTH_ARAC_FAMILY_1"/>
    <property type="match status" value="1"/>
</dbReference>
<dbReference type="GO" id="GO:0003700">
    <property type="term" value="F:DNA-binding transcription factor activity"/>
    <property type="evidence" value="ECO:0007669"/>
    <property type="project" value="InterPro"/>
</dbReference>
<dbReference type="AlphaFoldDB" id="A0A1M7CP52"/>
<evidence type="ECO:0000256" key="2">
    <source>
        <dbReference type="ARBA" id="ARBA00023125"/>
    </source>
</evidence>
<dbReference type="Proteomes" id="UP000184420">
    <property type="component" value="Unassembled WGS sequence"/>
</dbReference>
<feature type="domain" description="HTH araC/xylS-type" evidence="4">
    <location>
        <begin position="176"/>
        <end position="276"/>
    </location>
</feature>
<evidence type="ECO:0000256" key="3">
    <source>
        <dbReference type="ARBA" id="ARBA00023163"/>
    </source>
</evidence>
<evidence type="ECO:0000313" key="5">
    <source>
        <dbReference type="EMBL" id="SHL68985.1"/>
    </source>
</evidence>
<dbReference type="InterPro" id="IPR037923">
    <property type="entry name" value="HTH-like"/>
</dbReference>
<reference evidence="5 6" key="1">
    <citation type="submission" date="2016-11" db="EMBL/GenBank/DDBJ databases">
        <authorList>
            <person name="Jaros S."/>
            <person name="Januszkiewicz K."/>
            <person name="Wedrychowicz H."/>
        </authorList>
    </citation>
    <scope>NUCLEOTIDE SEQUENCE [LARGE SCALE GENOMIC DNA]</scope>
    <source>
        <strain evidence="5 6">DSM 27406</strain>
    </source>
</reference>
<dbReference type="Pfam" id="PF02311">
    <property type="entry name" value="AraC_binding"/>
    <property type="match status" value="1"/>
</dbReference>
<proteinExistence type="predicted"/>
<dbReference type="SMART" id="SM00342">
    <property type="entry name" value="HTH_ARAC"/>
    <property type="match status" value="1"/>
</dbReference>
<dbReference type="Pfam" id="PF12833">
    <property type="entry name" value="HTH_18"/>
    <property type="match status" value="1"/>
</dbReference>
<dbReference type="PANTHER" id="PTHR43280">
    <property type="entry name" value="ARAC-FAMILY TRANSCRIPTIONAL REGULATOR"/>
    <property type="match status" value="1"/>
</dbReference>
<dbReference type="InterPro" id="IPR018060">
    <property type="entry name" value="HTH_AraC"/>
</dbReference>
<dbReference type="EMBL" id="FRBL01000004">
    <property type="protein sequence ID" value="SHL68985.1"/>
    <property type="molecule type" value="Genomic_DNA"/>
</dbReference>